<protein>
    <submittedName>
        <fullName evidence="3">Uncharacterized protein</fullName>
    </submittedName>
</protein>
<organism evidence="3 4">
    <name type="scientific">Nocardia donostiensis</name>
    <dbReference type="NCBI Taxonomy" id="1538463"/>
    <lineage>
        <taxon>Bacteria</taxon>
        <taxon>Bacillati</taxon>
        <taxon>Actinomycetota</taxon>
        <taxon>Actinomycetes</taxon>
        <taxon>Mycobacteriales</taxon>
        <taxon>Nocardiaceae</taxon>
        <taxon>Nocardia</taxon>
    </lineage>
</organism>
<dbReference type="Gene3D" id="3.30.420.40">
    <property type="match status" value="1"/>
</dbReference>
<feature type="compositionally biased region" description="Low complexity" evidence="1">
    <location>
        <begin position="330"/>
        <end position="340"/>
    </location>
</feature>
<dbReference type="OrthoDB" id="4485998at2"/>
<accession>A0A1W0BC69</accession>
<evidence type="ECO:0000256" key="2">
    <source>
        <dbReference type="SAM" id="Phobius"/>
    </source>
</evidence>
<gene>
    <name evidence="3" type="ORF">B0T46_06280</name>
</gene>
<feature type="compositionally biased region" description="Low complexity" evidence="1">
    <location>
        <begin position="380"/>
        <end position="405"/>
    </location>
</feature>
<feature type="compositionally biased region" description="Low complexity" evidence="1">
    <location>
        <begin position="237"/>
        <end position="252"/>
    </location>
</feature>
<dbReference type="AlphaFoldDB" id="A0A1W0BC69"/>
<keyword evidence="2" id="KW-0812">Transmembrane</keyword>
<proteinExistence type="predicted"/>
<feature type="region of interest" description="Disordered" evidence="1">
    <location>
        <begin position="233"/>
        <end position="284"/>
    </location>
</feature>
<dbReference type="STRING" id="1538463.B0T36_19295"/>
<dbReference type="Proteomes" id="UP000188836">
    <property type="component" value="Unassembled WGS sequence"/>
</dbReference>
<dbReference type="EMBL" id="MUMY01000004">
    <property type="protein sequence ID" value="ONM49474.1"/>
    <property type="molecule type" value="Genomic_DNA"/>
</dbReference>
<keyword evidence="4" id="KW-1185">Reference proteome</keyword>
<feature type="compositionally biased region" description="Basic residues" evidence="1">
    <location>
        <begin position="267"/>
        <end position="280"/>
    </location>
</feature>
<evidence type="ECO:0000313" key="3">
    <source>
        <dbReference type="EMBL" id="ONM49474.1"/>
    </source>
</evidence>
<reference evidence="3 4" key="1">
    <citation type="journal article" date="2016" name="Antonie Van Leeuwenhoek">
        <title>Nocardia donostiensis sp. nov., isolated from human respiratory specimens.</title>
        <authorList>
            <person name="Ercibengoa M."/>
            <person name="Bell M."/>
            <person name="Marimon J.M."/>
            <person name="Humrighouse B."/>
            <person name="Klenk H.P."/>
            <person name="Potter G."/>
            <person name="Perez-Trallero E."/>
        </authorList>
    </citation>
    <scope>NUCLEOTIDE SEQUENCE [LARGE SCALE GENOMIC DNA]</scope>
    <source>
        <strain evidence="3 4">X1655</strain>
    </source>
</reference>
<keyword evidence="2" id="KW-0472">Membrane</keyword>
<feature type="region of interest" description="Disordered" evidence="1">
    <location>
        <begin position="320"/>
        <end position="427"/>
    </location>
</feature>
<keyword evidence="2" id="KW-1133">Transmembrane helix</keyword>
<comment type="caution">
    <text evidence="3">The sequence shown here is derived from an EMBL/GenBank/DDBJ whole genome shotgun (WGS) entry which is preliminary data.</text>
</comment>
<feature type="compositionally biased region" description="Low complexity" evidence="1">
    <location>
        <begin position="357"/>
        <end position="372"/>
    </location>
</feature>
<sequence>MRMATGVGLHIAADGCTAAIVTNDGEPQYIVREPVLHMSADGDATLGGDAPPGRSHTITGFVEAVGDPAGIPVDDGEAYRAEDLLATALFCLINLTAEHLSGATEFYATHPADWPEPQVRALREALDYLGLRSVVLLGEGELPEATASPLATGTRAEILAKGAAEAALVAVLETPAGAAPPDPTTAENATVDTVVMPAVPKSEPQAQAYSAAMPVADPALTVGSTALIGAGSATENPAAPASAGQEAASAQPTVAAEDTAKTEAAPKSRRAKTHRGRANHAKPDEANKRIPLLIAGAALLGLVLGGVGVALLAGADDPVPAQPGQDNRSEPVSVIPTTTVPVPPAPPPPPPAPAPTEEPAAPVTTTEPEPTTTTPPPTTEEPTTTTEEPTSTSPTTTSPTRTTTTRRYPWPTIPMPPGLEIPGTGYY</sequence>
<name>A0A1W0BC69_9NOCA</name>
<evidence type="ECO:0000313" key="4">
    <source>
        <dbReference type="Proteomes" id="UP000188836"/>
    </source>
</evidence>
<feature type="compositionally biased region" description="Pro residues" evidence="1">
    <location>
        <begin position="341"/>
        <end position="356"/>
    </location>
</feature>
<feature type="transmembrane region" description="Helical" evidence="2">
    <location>
        <begin position="292"/>
        <end position="313"/>
    </location>
</feature>
<evidence type="ECO:0000256" key="1">
    <source>
        <dbReference type="SAM" id="MobiDB-lite"/>
    </source>
</evidence>